<gene>
    <name evidence="3" type="ORF">ACJRO7_018392</name>
</gene>
<dbReference type="AlphaFoldDB" id="A0ABD3L4L2"/>
<comment type="caution">
    <text evidence="3">The sequence shown here is derived from an EMBL/GenBank/DDBJ whole genome shotgun (WGS) entry which is preliminary data.</text>
</comment>
<evidence type="ECO:0000256" key="1">
    <source>
        <dbReference type="SAM" id="MobiDB-lite"/>
    </source>
</evidence>
<feature type="chain" id="PRO_5044890748" evidence="2">
    <location>
        <begin position="26"/>
        <end position="85"/>
    </location>
</feature>
<protein>
    <submittedName>
        <fullName evidence="3">Uncharacterized protein</fullName>
    </submittedName>
</protein>
<dbReference type="PANTHER" id="PTHR35472">
    <property type="match status" value="1"/>
</dbReference>
<dbReference type="PANTHER" id="PTHR35472:SF4">
    <property type="entry name" value="DUF19 DOMAIN-CONTAINING PROTEIN"/>
    <property type="match status" value="1"/>
</dbReference>
<dbReference type="Proteomes" id="UP001634007">
    <property type="component" value="Unassembled WGS sequence"/>
</dbReference>
<accession>A0ABD3L4L2</accession>
<dbReference type="InterPro" id="IPR055317">
    <property type="entry name" value="CLE14-like"/>
</dbReference>
<evidence type="ECO:0000313" key="4">
    <source>
        <dbReference type="Proteomes" id="UP001634007"/>
    </source>
</evidence>
<evidence type="ECO:0000313" key="3">
    <source>
        <dbReference type="EMBL" id="KAL3743085.1"/>
    </source>
</evidence>
<evidence type="ECO:0000256" key="2">
    <source>
        <dbReference type="SAM" id="SignalP"/>
    </source>
</evidence>
<proteinExistence type="predicted"/>
<name>A0ABD3L4L2_EUCGL</name>
<keyword evidence="2" id="KW-0732">Signal</keyword>
<dbReference type="EMBL" id="JBJKBG010000004">
    <property type="protein sequence ID" value="KAL3743085.1"/>
    <property type="molecule type" value="Genomic_DNA"/>
</dbReference>
<sequence length="85" mass="9494">MKTPGSRLMFLLLTTMLIIAQLSSCHSIQRTGDESHRSLTAKFFLKYAQQVSTKAFEDNNSKDEIDPVYGVSKREVPGGPNPLHN</sequence>
<reference evidence="3 4" key="1">
    <citation type="submission" date="2024-11" db="EMBL/GenBank/DDBJ databases">
        <title>Chromosome-level genome assembly of Eucalyptus globulus Labill. provides insights into its genome evolution.</title>
        <authorList>
            <person name="Li X."/>
        </authorList>
    </citation>
    <scope>NUCLEOTIDE SEQUENCE [LARGE SCALE GENOMIC DNA]</scope>
    <source>
        <strain evidence="3">CL2024</strain>
        <tissue evidence="3">Fresh tender leaves</tissue>
    </source>
</reference>
<organism evidence="3 4">
    <name type="scientific">Eucalyptus globulus</name>
    <name type="common">Tasmanian blue gum</name>
    <dbReference type="NCBI Taxonomy" id="34317"/>
    <lineage>
        <taxon>Eukaryota</taxon>
        <taxon>Viridiplantae</taxon>
        <taxon>Streptophyta</taxon>
        <taxon>Embryophyta</taxon>
        <taxon>Tracheophyta</taxon>
        <taxon>Spermatophyta</taxon>
        <taxon>Magnoliopsida</taxon>
        <taxon>eudicotyledons</taxon>
        <taxon>Gunneridae</taxon>
        <taxon>Pentapetalae</taxon>
        <taxon>rosids</taxon>
        <taxon>malvids</taxon>
        <taxon>Myrtales</taxon>
        <taxon>Myrtaceae</taxon>
        <taxon>Myrtoideae</taxon>
        <taxon>Eucalypteae</taxon>
        <taxon>Eucalyptus</taxon>
    </lineage>
</organism>
<feature type="region of interest" description="Disordered" evidence="1">
    <location>
        <begin position="58"/>
        <end position="85"/>
    </location>
</feature>
<keyword evidence="4" id="KW-1185">Reference proteome</keyword>
<feature type="signal peptide" evidence="2">
    <location>
        <begin position="1"/>
        <end position="25"/>
    </location>
</feature>